<accession>A0AC60P6F3</accession>
<gene>
    <name evidence="1" type="ORF">HPB47_007820</name>
</gene>
<sequence>MDSSGSSESSNDEDMLLDFEDGGDNPFSYDPPASPPREPPAAAAFVIRRHVDPDAASEAKCIPNVRYVQGSCFQKVVLISPNCCINFRYCQGSLSSRKLPFKGSCFQKVVLISPNCCINFRYCQGSLSSRKLPFKVNHSLVEGTETSRFLAIVEF</sequence>
<comment type="caution">
    <text evidence="1">The sequence shown here is derived from an EMBL/GenBank/DDBJ whole genome shotgun (WGS) entry which is preliminary data.</text>
</comment>
<protein>
    <submittedName>
        <fullName evidence="1">Uncharacterized protein</fullName>
    </submittedName>
</protein>
<name>A0AC60P6F3_IXOPE</name>
<dbReference type="EMBL" id="JABSTQ010011121">
    <property type="protein sequence ID" value="KAG0415015.1"/>
    <property type="molecule type" value="Genomic_DNA"/>
</dbReference>
<evidence type="ECO:0000313" key="2">
    <source>
        <dbReference type="Proteomes" id="UP000805193"/>
    </source>
</evidence>
<organism evidence="1 2">
    <name type="scientific">Ixodes persulcatus</name>
    <name type="common">Taiga tick</name>
    <dbReference type="NCBI Taxonomy" id="34615"/>
    <lineage>
        <taxon>Eukaryota</taxon>
        <taxon>Metazoa</taxon>
        <taxon>Ecdysozoa</taxon>
        <taxon>Arthropoda</taxon>
        <taxon>Chelicerata</taxon>
        <taxon>Arachnida</taxon>
        <taxon>Acari</taxon>
        <taxon>Parasitiformes</taxon>
        <taxon>Ixodida</taxon>
        <taxon>Ixodoidea</taxon>
        <taxon>Ixodidae</taxon>
        <taxon>Ixodinae</taxon>
        <taxon>Ixodes</taxon>
    </lineage>
</organism>
<evidence type="ECO:0000313" key="1">
    <source>
        <dbReference type="EMBL" id="KAG0415015.1"/>
    </source>
</evidence>
<reference evidence="1 2" key="1">
    <citation type="journal article" date="2020" name="Cell">
        <title>Large-Scale Comparative Analyses of Tick Genomes Elucidate Their Genetic Diversity and Vector Capacities.</title>
        <authorList>
            <consortium name="Tick Genome and Microbiome Consortium (TIGMIC)"/>
            <person name="Jia N."/>
            <person name="Wang J."/>
            <person name="Shi W."/>
            <person name="Du L."/>
            <person name="Sun Y."/>
            <person name="Zhan W."/>
            <person name="Jiang J.F."/>
            <person name="Wang Q."/>
            <person name="Zhang B."/>
            <person name="Ji P."/>
            <person name="Bell-Sakyi L."/>
            <person name="Cui X.M."/>
            <person name="Yuan T.T."/>
            <person name="Jiang B.G."/>
            <person name="Yang W.F."/>
            <person name="Lam T.T."/>
            <person name="Chang Q.C."/>
            <person name="Ding S.J."/>
            <person name="Wang X.J."/>
            <person name="Zhu J.G."/>
            <person name="Ruan X.D."/>
            <person name="Zhao L."/>
            <person name="Wei J.T."/>
            <person name="Ye R.Z."/>
            <person name="Que T.C."/>
            <person name="Du C.H."/>
            <person name="Zhou Y.H."/>
            <person name="Cheng J.X."/>
            <person name="Dai P.F."/>
            <person name="Guo W.B."/>
            <person name="Han X.H."/>
            <person name="Huang E.J."/>
            <person name="Li L.F."/>
            <person name="Wei W."/>
            <person name="Gao Y.C."/>
            <person name="Liu J.Z."/>
            <person name="Shao H.Z."/>
            <person name="Wang X."/>
            <person name="Wang C.C."/>
            <person name="Yang T.C."/>
            <person name="Huo Q.B."/>
            <person name="Li W."/>
            <person name="Chen H.Y."/>
            <person name="Chen S.E."/>
            <person name="Zhou L.G."/>
            <person name="Ni X.B."/>
            <person name="Tian J.H."/>
            <person name="Sheng Y."/>
            <person name="Liu T."/>
            <person name="Pan Y.S."/>
            <person name="Xia L.Y."/>
            <person name="Li J."/>
            <person name="Zhao F."/>
            <person name="Cao W.C."/>
        </authorList>
    </citation>
    <scope>NUCLEOTIDE SEQUENCE [LARGE SCALE GENOMIC DNA]</scope>
    <source>
        <strain evidence="1">Iper-2018</strain>
    </source>
</reference>
<dbReference type="Proteomes" id="UP000805193">
    <property type="component" value="Unassembled WGS sequence"/>
</dbReference>
<proteinExistence type="predicted"/>
<keyword evidence="2" id="KW-1185">Reference proteome</keyword>